<protein>
    <submittedName>
        <fullName evidence="2">Uncharacterized protein</fullName>
    </submittedName>
</protein>
<sequence length="220" mass="25149">MQVNQKRVMFSFTCGATDVPGMAKGETYRATEIHAPKVPRKEHNFTTLSASQEVGSGTKRLKVTRTPPEPSLWSNSSFDTVAFYDHLISFPMNLLSDYHTLFALSTTQLSTLLEIKLMRCFLVERFLRKKHSDTLARMMFEVANLNRRTRKGTVALNKYKVRIVDRKVFSKGVVAEMRVQWEEVAGLQKLLEETQSALESKKERISQIADDGVVDFVHLF</sequence>
<dbReference type="EMBL" id="OX451735">
    <property type="protein sequence ID" value="CAI8593166.1"/>
    <property type="molecule type" value="Genomic_DNA"/>
</dbReference>
<gene>
    <name evidence="2" type="ORF">VFH_I077440</name>
</gene>
<organism evidence="2 3">
    <name type="scientific">Vicia faba</name>
    <name type="common">Broad bean</name>
    <name type="synonym">Faba vulgaris</name>
    <dbReference type="NCBI Taxonomy" id="3906"/>
    <lineage>
        <taxon>Eukaryota</taxon>
        <taxon>Viridiplantae</taxon>
        <taxon>Streptophyta</taxon>
        <taxon>Embryophyta</taxon>
        <taxon>Tracheophyta</taxon>
        <taxon>Spermatophyta</taxon>
        <taxon>Magnoliopsida</taxon>
        <taxon>eudicotyledons</taxon>
        <taxon>Gunneridae</taxon>
        <taxon>Pentapetalae</taxon>
        <taxon>rosids</taxon>
        <taxon>fabids</taxon>
        <taxon>Fabales</taxon>
        <taxon>Fabaceae</taxon>
        <taxon>Papilionoideae</taxon>
        <taxon>50 kb inversion clade</taxon>
        <taxon>NPAAA clade</taxon>
        <taxon>Hologalegina</taxon>
        <taxon>IRL clade</taxon>
        <taxon>Fabeae</taxon>
        <taxon>Vicia</taxon>
    </lineage>
</organism>
<keyword evidence="3" id="KW-1185">Reference proteome</keyword>
<evidence type="ECO:0000256" key="1">
    <source>
        <dbReference type="SAM" id="Coils"/>
    </source>
</evidence>
<feature type="coiled-coil region" evidence="1">
    <location>
        <begin position="184"/>
        <end position="211"/>
    </location>
</feature>
<dbReference type="Proteomes" id="UP001157006">
    <property type="component" value="Chromosome 1S"/>
</dbReference>
<keyword evidence="1" id="KW-0175">Coiled coil</keyword>
<dbReference type="AlphaFoldDB" id="A0AAV0Z567"/>
<evidence type="ECO:0000313" key="3">
    <source>
        <dbReference type="Proteomes" id="UP001157006"/>
    </source>
</evidence>
<proteinExistence type="predicted"/>
<reference evidence="2 3" key="1">
    <citation type="submission" date="2023-01" db="EMBL/GenBank/DDBJ databases">
        <authorList>
            <person name="Kreplak J."/>
        </authorList>
    </citation>
    <scope>NUCLEOTIDE SEQUENCE [LARGE SCALE GENOMIC DNA]</scope>
</reference>
<evidence type="ECO:0000313" key="2">
    <source>
        <dbReference type="EMBL" id="CAI8593166.1"/>
    </source>
</evidence>
<accession>A0AAV0Z567</accession>
<name>A0AAV0Z567_VICFA</name>